<dbReference type="Proteomes" id="UP001594351">
    <property type="component" value="Unassembled WGS sequence"/>
</dbReference>
<dbReference type="InterPro" id="IPR036942">
    <property type="entry name" value="Beta-barrel_TonB_sf"/>
</dbReference>
<dbReference type="SUPFAM" id="SSF56935">
    <property type="entry name" value="Porins"/>
    <property type="match status" value="1"/>
</dbReference>
<evidence type="ECO:0008006" key="7">
    <source>
        <dbReference type="Google" id="ProtNLM"/>
    </source>
</evidence>
<sequence>TFNTQPGSYFTNQMNHFSVYYDTPLLSNNIDGHLYYDLPHHLKIYGSYNLPWGFVVGTAAIYKSGYIYEKYGDTAPGPDGEYDTEDDIDNSDPAYGTGVTLPEGRGKHRMQGNFNMALSLQKDFDFGKWGILTGIIDVENIFDDQYVTRRVEDEGEDFGQDVSYATPRVVTFQLKYAF</sequence>
<name>A0ABV6Z3L0_UNCC1</name>
<evidence type="ECO:0000256" key="1">
    <source>
        <dbReference type="ARBA" id="ARBA00004442"/>
    </source>
</evidence>
<organism evidence="5 6">
    <name type="scientific">candidate division CSSED10-310 bacterium</name>
    <dbReference type="NCBI Taxonomy" id="2855610"/>
    <lineage>
        <taxon>Bacteria</taxon>
        <taxon>Bacteria division CSSED10-310</taxon>
    </lineage>
</organism>
<protein>
    <recommendedName>
        <fullName evidence="7">TonB-dependent receptor</fullName>
    </recommendedName>
</protein>
<proteinExistence type="predicted"/>
<dbReference type="EMBL" id="JBHPBY010000406">
    <property type="protein sequence ID" value="MFC1853026.1"/>
    <property type="molecule type" value="Genomic_DNA"/>
</dbReference>
<reference evidence="5 6" key="1">
    <citation type="submission" date="2024-09" db="EMBL/GenBank/DDBJ databases">
        <title>Laminarin stimulates single cell rates of sulfate reduction while oxygen inhibits transcriptomic activity in coastal marine sediment.</title>
        <authorList>
            <person name="Lindsay M."/>
            <person name="Orcutt B."/>
            <person name="Emerson D."/>
            <person name="Stepanauskas R."/>
            <person name="D'Angelo T."/>
        </authorList>
    </citation>
    <scope>NUCLEOTIDE SEQUENCE [LARGE SCALE GENOMIC DNA]</scope>
    <source>
        <strain evidence="5">SAG AM-311-K15</strain>
    </source>
</reference>
<accession>A0ABV6Z3L0</accession>
<evidence type="ECO:0000313" key="5">
    <source>
        <dbReference type="EMBL" id="MFC1853026.1"/>
    </source>
</evidence>
<comment type="caution">
    <text evidence="5">The sequence shown here is derived from an EMBL/GenBank/DDBJ whole genome shotgun (WGS) entry which is preliminary data.</text>
</comment>
<keyword evidence="6" id="KW-1185">Reference proteome</keyword>
<evidence type="ECO:0000256" key="4">
    <source>
        <dbReference type="SAM" id="MobiDB-lite"/>
    </source>
</evidence>
<comment type="subcellular location">
    <subcellularLocation>
        <location evidence="1">Cell outer membrane</location>
    </subcellularLocation>
</comment>
<feature type="compositionally biased region" description="Acidic residues" evidence="4">
    <location>
        <begin position="80"/>
        <end position="90"/>
    </location>
</feature>
<dbReference type="Gene3D" id="2.40.170.20">
    <property type="entry name" value="TonB-dependent receptor, beta-barrel domain"/>
    <property type="match status" value="1"/>
</dbReference>
<keyword evidence="2" id="KW-0472">Membrane</keyword>
<evidence type="ECO:0000256" key="3">
    <source>
        <dbReference type="ARBA" id="ARBA00023237"/>
    </source>
</evidence>
<feature type="region of interest" description="Disordered" evidence="4">
    <location>
        <begin position="78"/>
        <end position="97"/>
    </location>
</feature>
<feature type="non-terminal residue" evidence="5">
    <location>
        <position position="1"/>
    </location>
</feature>
<evidence type="ECO:0000313" key="6">
    <source>
        <dbReference type="Proteomes" id="UP001594351"/>
    </source>
</evidence>
<keyword evidence="3" id="KW-0998">Cell outer membrane</keyword>
<gene>
    <name evidence="5" type="ORF">ACFL27_22745</name>
</gene>
<evidence type="ECO:0000256" key="2">
    <source>
        <dbReference type="ARBA" id="ARBA00023136"/>
    </source>
</evidence>